<dbReference type="EMBL" id="BGZO01000003">
    <property type="protein sequence ID" value="GBR75548.1"/>
    <property type="molecule type" value="Genomic_DNA"/>
</dbReference>
<gene>
    <name evidence="1" type="ORF">NO2_0211</name>
</gene>
<protein>
    <recommendedName>
        <fullName evidence="3">DUF2442 domain-containing protein</fullName>
    </recommendedName>
</protein>
<keyword evidence="2" id="KW-1185">Reference proteome</keyword>
<reference evidence="1 2" key="1">
    <citation type="journal article" date="2019" name="ISME J.">
        <title>Genome analyses of uncultured TG2/ZB3 bacteria in 'Margulisbacteria' specifically attached to ectosymbiotic spirochetes of protists in the termite gut.</title>
        <authorList>
            <person name="Utami Y.D."/>
            <person name="Kuwahara H."/>
            <person name="Igai K."/>
            <person name="Murakami T."/>
            <person name="Sugaya K."/>
            <person name="Morikawa T."/>
            <person name="Nagura Y."/>
            <person name="Yuki M."/>
            <person name="Deevong P."/>
            <person name="Inoue T."/>
            <person name="Kihara K."/>
            <person name="Lo N."/>
            <person name="Yamada A."/>
            <person name="Ohkuma M."/>
            <person name="Hongoh Y."/>
        </authorList>
    </citation>
    <scope>NUCLEOTIDE SEQUENCE [LARGE SCALE GENOMIC DNA]</scope>
    <source>
        <strain evidence="1">NkOx7-02</strain>
    </source>
</reference>
<accession>A0A388TFX4</accession>
<dbReference type="Pfam" id="PF10387">
    <property type="entry name" value="DUF2442"/>
    <property type="match status" value="1"/>
</dbReference>
<organism evidence="1 2">
    <name type="scientific">Candidatus Termititenax persephonae</name>
    <dbReference type="NCBI Taxonomy" id="2218525"/>
    <lineage>
        <taxon>Bacteria</taxon>
        <taxon>Bacillati</taxon>
        <taxon>Candidatus Margulisiibacteriota</taxon>
        <taxon>Candidatus Termititenacia</taxon>
        <taxon>Candidatus Termititenacales</taxon>
        <taxon>Candidatus Termititenacaceae</taxon>
        <taxon>Candidatus Termititenax</taxon>
    </lineage>
</organism>
<dbReference type="SUPFAM" id="SSF143880">
    <property type="entry name" value="NE0471 N-terminal domain-like"/>
    <property type="match status" value="1"/>
</dbReference>
<evidence type="ECO:0000313" key="2">
    <source>
        <dbReference type="Proteomes" id="UP000275925"/>
    </source>
</evidence>
<evidence type="ECO:0000313" key="1">
    <source>
        <dbReference type="EMBL" id="GBR75548.1"/>
    </source>
</evidence>
<evidence type="ECO:0008006" key="3">
    <source>
        <dbReference type="Google" id="ProtNLM"/>
    </source>
</evidence>
<sequence length="100" mass="11442">MYEVDGIVYAGTPDNHQEVLTVTKIRALADYKLRVRFSTGEEKNYDFKPLLKYPVFRPLKNKALFERVRIKYGAPVWNNGEIDLAPECLYENGETVSGGN</sequence>
<name>A0A388TFX4_9BACT</name>
<dbReference type="InterPro" id="IPR036782">
    <property type="entry name" value="NE0471-like_N"/>
</dbReference>
<dbReference type="InterPro" id="IPR018841">
    <property type="entry name" value="DUF2442"/>
</dbReference>
<dbReference type="Gene3D" id="3.30.2020.10">
    <property type="entry name" value="NE0471-like N-terminal domain"/>
    <property type="match status" value="1"/>
</dbReference>
<dbReference type="AlphaFoldDB" id="A0A388TFX4"/>
<proteinExistence type="predicted"/>
<comment type="caution">
    <text evidence="1">The sequence shown here is derived from an EMBL/GenBank/DDBJ whole genome shotgun (WGS) entry which is preliminary data.</text>
</comment>
<dbReference type="Proteomes" id="UP000275925">
    <property type="component" value="Unassembled WGS sequence"/>
</dbReference>